<dbReference type="Proteomes" id="UP000426246">
    <property type="component" value="Chromosome"/>
</dbReference>
<gene>
    <name evidence="1" type="ORF">EHS13_26105</name>
</gene>
<evidence type="ECO:0000313" key="2">
    <source>
        <dbReference type="Proteomes" id="UP000426246"/>
    </source>
</evidence>
<dbReference type="AlphaFoldDB" id="A0A6B8RQX8"/>
<name>A0A6B8RQX8_9BACL</name>
<accession>A0A6B8RQX8</accession>
<dbReference type="RefSeq" id="WP_155703211.1">
    <property type="nucleotide sequence ID" value="NZ_CP034235.1"/>
</dbReference>
<protein>
    <submittedName>
        <fullName evidence="1">Uncharacterized protein</fullName>
    </submittedName>
</protein>
<dbReference type="EMBL" id="CP034235">
    <property type="protein sequence ID" value="QGQ98112.1"/>
    <property type="molecule type" value="Genomic_DNA"/>
</dbReference>
<keyword evidence="2" id="KW-1185">Reference proteome</keyword>
<reference evidence="2" key="1">
    <citation type="submission" date="2018-11" db="EMBL/GenBank/DDBJ databases">
        <title>Complete genome sequence of Paenibacillus sp. ML311-T8.</title>
        <authorList>
            <person name="Nam Y.-D."/>
            <person name="Kang J."/>
            <person name="Chung W.-H."/>
            <person name="Park Y.S."/>
        </authorList>
    </citation>
    <scope>NUCLEOTIDE SEQUENCE [LARGE SCALE GENOMIC DNA]</scope>
    <source>
        <strain evidence="2">ML311-T8</strain>
    </source>
</reference>
<organism evidence="1 2">
    <name type="scientific">Paenibacillus psychroresistens</name>
    <dbReference type="NCBI Taxonomy" id="1778678"/>
    <lineage>
        <taxon>Bacteria</taxon>
        <taxon>Bacillati</taxon>
        <taxon>Bacillota</taxon>
        <taxon>Bacilli</taxon>
        <taxon>Bacillales</taxon>
        <taxon>Paenibacillaceae</taxon>
        <taxon>Paenibacillus</taxon>
    </lineage>
</organism>
<sequence length="93" mass="10840">MPIVLKQKLTEEILSCALINNYDFKYHGVKAWNSRATAEAEYASFILEQGMDELWNWELFELDENQVKIGNVKLNNNPNKHLFLTPEGKLQSR</sequence>
<proteinExistence type="predicted"/>
<evidence type="ECO:0000313" key="1">
    <source>
        <dbReference type="EMBL" id="QGQ98112.1"/>
    </source>
</evidence>
<dbReference type="KEGG" id="ppsc:EHS13_26105"/>
<dbReference type="OrthoDB" id="2679144at2"/>